<feature type="compositionally biased region" description="Basic and acidic residues" evidence="10">
    <location>
        <begin position="194"/>
        <end position="213"/>
    </location>
</feature>
<evidence type="ECO:0000256" key="9">
    <source>
        <dbReference type="PROSITE-ProRule" id="PRU00042"/>
    </source>
</evidence>
<feature type="domain" description="C2H2-type" evidence="11">
    <location>
        <begin position="403"/>
        <end position="433"/>
    </location>
</feature>
<dbReference type="Proteomes" id="UP000759131">
    <property type="component" value="Unassembled WGS sequence"/>
</dbReference>
<evidence type="ECO:0000313" key="13">
    <source>
        <dbReference type="Proteomes" id="UP000759131"/>
    </source>
</evidence>
<dbReference type="PANTHER" id="PTHR46179:SF13">
    <property type="entry name" value="C2H2-TYPE DOMAIN-CONTAINING PROTEIN"/>
    <property type="match status" value="1"/>
</dbReference>
<dbReference type="EMBL" id="CAJPIZ010018075">
    <property type="protein sequence ID" value="CAG2116393.1"/>
    <property type="molecule type" value="Genomic_DNA"/>
</dbReference>
<feature type="domain" description="C2H2-type" evidence="11">
    <location>
        <begin position="333"/>
        <end position="363"/>
    </location>
</feature>
<feature type="compositionally biased region" description="Acidic residues" evidence="10">
    <location>
        <begin position="115"/>
        <end position="124"/>
    </location>
</feature>
<evidence type="ECO:0000256" key="7">
    <source>
        <dbReference type="ARBA" id="ARBA00023163"/>
    </source>
</evidence>
<evidence type="ECO:0000256" key="2">
    <source>
        <dbReference type="ARBA" id="ARBA00022723"/>
    </source>
</evidence>
<evidence type="ECO:0000256" key="10">
    <source>
        <dbReference type="SAM" id="MobiDB-lite"/>
    </source>
</evidence>
<evidence type="ECO:0000259" key="11">
    <source>
        <dbReference type="PROSITE" id="PS50157"/>
    </source>
</evidence>
<dbReference type="GO" id="GO:0005634">
    <property type="term" value="C:nucleus"/>
    <property type="evidence" value="ECO:0007669"/>
    <property type="project" value="UniProtKB-SubCell"/>
</dbReference>
<sequence length="583" mass="68227">MAKIVMNDVFKDMTRENDRLLRELRFSLRSNELMEKYRQLSLDFRNTCICEENIGNESKFNDLEIIYNTIKAEECLHRQQIEEQVMPVIGSAAVIASDDDYSANEEEYNKTLAEDMDTSGDEYETNLTDGHEFDDNIEEENKKSSGEDICDVLSGEYESPILPKKRRRQKKLSVKASPKNSGTNCRTRSQTKKTLKEKIVSENESPRNGHSADDNNESIADNEDTEELGSTAGERWELRCDYDNCRKSFTLKGNLKKHQKTVHSGERPYRCSWPDCGAAYKTKDSLGIHEVKHSKGGQYKCPFEGCDKSFGSDRDLRIHSRSHKTYLKSYNNYACDWEGCDRRFTKRDDLLAHVSAAHTNDKPYQCPDCDKRFAIERLLKSHQRYHRMCEQKTVDSGDASRDQRCDCIDCGKSFKTRRYLNKHRRYVHTDHNLWSCDWPDCTVATRSENDLIEHKNRHQKIKPFVCETVGCPMRYYSTYELKQHVMRAHNVMDRNYNCDIDGCRLSYATEHDLRRHKRRHDRIYRCSWPECGQSYSAKVLLSEHMDRHNDVKSHKCLYVGCGKQFFSKNNCKTHMKNVHKKVK</sequence>
<feature type="compositionally biased region" description="Basic residues" evidence="10">
    <location>
        <begin position="163"/>
        <end position="173"/>
    </location>
</feature>
<dbReference type="Pfam" id="PF00096">
    <property type="entry name" value="zf-C2H2"/>
    <property type="match status" value="4"/>
</dbReference>
<feature type="domain" description="C2H2-type" evidence="11">
    <location>
        <begin position="269"/>
        <end position="294"/>
    </location>
</feature>
<evidence type="ECO:0000256" key="1">
    <source>
        <dbReference type="ARBA" id="ARBA00004123"/>
    </source>
</evidence>
<dbReference type="PROSITE" id="PS00028">
    <property type="entry name" value="ZINC_FINGER_C2H2_1"/>
    <property type="match status" value="9"/>
</dbReference>
<dbReference type="FunFam" id="3.30.160.60:FF:000180">
    <property type="entry name" value="Zinc finger protein 689"/>
    <property type="match status" value="1"/>
</dbReference>
<dbReference type="InterPro" id="IPR036236">
    <property type="entry name" value="Znf_C2H2_sf"/>
</dbReference>
<dbReference type="InterPro" id="IPR013087">
    <property type="entry name" value="Znf_C2H2_type"/>
</dbReference>
<evidence type="ECO:0000256" key="8">
    <source>
        <dbReference type="ARBA" id="ARBA00023242"/>
    </source>
</evidence>
<dbReference type="SUPFAM" id="SSF57667">
    <property type="entry name" value="beta-beta-alpha zinc fingers"/>
    <property type="match status" value="7"/>
</dbReference>
<keyword evidence="3" id="KW-0677">Repeat</keyword>
<feature type="domain" description="C2H2-type" evidence="11">
    <location>
        <begin position="299"/>
        <end position="323"/>
    </location>
</feature>
<feature type="region of interest" description="Disordered" evidence="10">
    <location>
        <begin position="160"/>
        <end position="229"/>
    </location>
</feature>
<keyword evidence="5" id="KW-0862">Zinc</keyword>
<feature type="compositionally biased region" description="Basic and acidic residues" evidence="10">
    <location>
        <begin position="129"/>
        <end position="146"/>
    </location>
</feature>
<feature type="domain" description="C2H2-type" evidence="11">
    <location>
        <begin position="434"/>
        <end position="463"/>
    </location>
</feature>
<keyword evidence="8" id="KW-0539">Nucleus</keyword>
<keyword evidence="4 9" id="KW-0863">Zinc-finger</keyword>
<organism evidence="12">
    <name type="scientific">Medioppia subpectinata</name>
    <dbReference type="NCBI Taxonomy" id="1979941"/>
    <lineage>
        <taxon>Eukaryota</taxon>
        <taxon>Metazoa</taxon>
        <taxon>Ecdysozoa</taxon>
        <taxon>Arthropoda</taxon>
        <taxon>Chelicerata</taxon>
        <taxon>Arachnida</taxon>
        <taxon>Acari</taxon>
        <taxon>Acariformes</taxon>
        <taxon>Sarcoptiformes</taxon>
        <taxon>Oribatida</taxon>
        <taxon>Brachypylina</taxon>
        <taxon>Oppioidea</taxon>
        <taxon>Oppiidae</taxon>
        <taxon>Medioppia</taxon>
    </lineage>
</organism>
<dbReference type="Gene3D" id="3.30.160.60">
    <property type="entry name" value="Classic Zinc Finger"/>
    <property type="match status" value="9"/>
</dbReference>
<gene>
    <name evidence="12" type="ORF">OSB1V03_LOCUS16352</name>
</gene>
<keyword evidence="2" id="KW-0479">Metal-binding</keyword>
<evidence type="ECO:0000256" key="3">
    <source>
        <dbReference type="ARBA" id="ARBA00022737"/>
    </source>
</evidence>
<reference evidence="12" key="1">
    <citation type="submission" date="2020-11" db="EMBL/GenBank/DDBJ databases">
        <authorList>
            <person name="Tran Van P."/>
        </authorList>
    </citation>
    <scope>NUCLEOTIDE SEQUENCE</scope>
</reference>
<keyword evidence="6" id="KW-0805">Transcription regulation</keyword>
<feature type="compositionally biased region" description="Polar residues" evidence="10">
    <location>
        <begin position="178"/>
        <end position="188"/>
    </location>
</feature>
<protein>
    <recommendedName>
        <fullName evidence="11">C2H2-type domain-containing protein</fullName>
    </recommendedName>
</protein>
<dbReference type="GO" id="GO:0008270">
    <property type="term" value="F:zinc ion binding"/>
    <property type="evidence" value="ECO:0007669"/>
    <property type="project" value="UniProtKB-KW"/>
</dbReference>
<feature type="region of interest" description="Disordered" evidence="10">
    <location>
        <begin position="115"/>
        <end position="148"/>
    </location>
</feature>
<evidence type="ECO:0000256" key="6">
    <source>
        <dbReference type="ARBA" id="ARBA00023015"/>
    </source>
</evidence>
<feature type="domain" description="C2H2-type" evidence="11">
    <location>
        <begin position="364"/>
        <end position="386"/>
    </location>
</feature>
<feature type="domain" description="C2H2-type" evidence="11">
    <location>
        <begin position="496"/>
        <end position="520"/>
    </location>
</feature>
<comment type="subcellular location">
    <subcellularLocation>
        <location evidence="1">Nucleus</location>
    </subcellularLocation>
</comment>
<dbReference type="EMBL" id="OC872650">
    <property type="protein sequence ID" value="CAD7635963.1"/>
    <property type="molecule type" value="Genomic_DNA"/>
</dbReference>
<proteinExistence type="predicted"/>
<dbReference type="GO" id="GO:0006357">
    <property type="term" value="P:regulation of transcription by RNA polymerase II"/>
    <property type="evidence" value="ECO:0007669"/>
    <property type="project" value="TreeGrafter"/>
</dbReference>
<feature type="compositionally biased region" description="Acidic residues" evidence="10">
    <location>
        <begin position="214"/>
        <end position="227"/>
    </location>
</feature>
<dbReference type="OrthoDB" id="6481529at2759"/>
<dbReference type="AlphaFoldDB" id="A0A7R9Q840"/>
<evidence type="ECO:0000256" key="4">
    <source>
        <dbReference type="ARBA" id="ARBA00022771"/>
    </source>
</evidence>
<dbReference type="PROSITE" id="PS50157">
    <property type="entry name" value="ZINC_FINGER_C2H2_2"/>
    <property type="match status" value="10"/>
</dbReference>
<feature type="domain" description="C2H2-type" evidence="11">
    <location>
        <begin position="238"/>
        <end position="268"/>
    </location>
</feature>
<feature type="domain" description="C2H2-type" evidence="11">
    <location>
        <begin position="524"/>
        <end position="553"/>
    </location>
</feature>
<dbReference type="InterPro" id="IPR051061">
    <property type="entry name" value="Zinc_finger_trans_reg"/>
</dbReference>
<evidence type="ECO:0000313" key="12">
    <source>
        <dbReference type="EMBL" id="CAD7635963.1"/>
    </source>
</evidence>
<dbReference type="PANTHER" id="PTHR46179">
    <property type="entry name" value="ZINC FINGER PROTEIN"/>
    <property type="match status" value="1"/>
</dbReference>
<keyword evidence="13" id="KW-1185">Reference proteome</keyword>
<keyword evidence="7" id="KW-0804">Transcription</keyword>
<dbReference type="SMART" id="SM00355">
    <property type="entry name" value="ZnF_C2H2"/>
    <property type="match status" value="11"/>
</dbReference>
<feature type="domain" description="C2H2-type" evidence="11">
    <location>
        <begin position="554"/>
        <end position="583"/>
    </location>
</feature>
<name>A0A7R9Q840_9ACAR</name>
<evidence type="ECO:0000256" key="5">
    <source>
        <dbReference type="ARBA" id="ARBA00022833"/>
    </source>
</evidence>
<accession>A0A7R9Q840</accession>